<protein>
    <submittedName>
        <fullName evidence="2">ImmA/IrrE family metallo-endopeptidase</fullName>
    </submittedName>
</protein>
<gene>
    <name evidence="2" type="ORF">O0S08_09550</name>
</gene>
<evidence type="ECO:0000259" key="1">
    <source>
        <dbReference type="Pfam" id="PF06114"/>
    </source>
</evidence>
<dbReference type="PANTHER" id="PTHR43236:SF2">
    <property type="entry name" value="BLL0069 PROTEIN"/>
    <property type="match status" value="1"/>
</dbReference>
<dbReference type="PANTHER" id="PTHR43236">
    <property type="entry name" value="ANTITOXIN HIGA1"/>
    <property type="match status" value="1"/>
</dbReference>
<dbReference type="RefSeq" id="WP_269038730.1">
    <property type="nucleotide sequence ID" value="NZ_CP114040.1"/>
</dbReference>
<organism evidence="2 3">
    <name type="scientific">Nannocystis punicea</name>
    <dbReference type="NCBI Taxonomy" id="2995304"/>
    <lineage>
        <taxon>Bacteria</taxon>
        <taxon>Pseudomonadati</taxon>
        <taxon>Myxococcota</taxon>
        <taxon>Polyangia</taxon>
        <taxon>Nannocystales</taxon>
        <taxon>Nannocystaceae</taxon>
        <taxon>Nannocystis</taxon>
    </lineage>
</organism>
<dbReference type="Proteomes" id="UP001164459">
    <property type="component" value="Chromosome"/>
</dbReference>
<evidence type="ECO:0000313" key="2">
    <source>
        <dbReference type="EMBL" id="WAS96392.1"/>
    </source>
</evidence>
<feature type="domain" description="IrrE N-terminal-like" evidence="1">
    <location>
        <begin position="18"/>
        <end position="156"/>
    </location>
</feature>
<dbReference type="EMBL" id="CP114040">
    <property type="protein sequence ID" value="WAS96392.1"/>
    <property type="molecule type" value="Genomic_DNA"/>
</dbReference>
<dbReference type="Pfam" id="PF06114">
    <property type="entry name" value="Peptidase_M78"/>
    <property type="match status" value="1"/>
</dbReference>
<dbReference type="Gene3D" id="1.10.10.2910">
    <property type="match status" value="1"/>
</dbReference>
<reference evidence="2" key="1">
    <citation type="submission" date="2022-11" db="EMBL/GenBank/DDBJ databases">
        <title>Minimal conservation of predation-associated metabolite biosynthetic gene clusters underscores biosynthetic potential of Myxococcota including descriptions for ten novel species: Archangium lansinium sp. nov., Myxococcus landrumus sp. nov., Nannocystis bai.</title>
        <authorList>
            <person name="Ahearne A."/>
            <person name="Stevens C."/>
            <person name="Dowd S."/>
        </authorList>
    </citation>
    <scope>NUCLEOTIDE SEQUENCE</scope>
    <source>
        <strain evidence="2">Fl3</strain>
    </source>
</reference>
<evidence type="ECO:0000313" key="3">
    <source>
        <dbReference type="Proteomes" id="UP001164459"/>
    </source>
</evidence>
<dbReference type="InterPro" id="IPR052345">
    <property type="entry name" value="Rad_response_metalloprotease"/>
</dbReference>
<name>A0ABY7HBB0_9BACT</name>
<sequence>MLQEHGLYSLPVNPVVLANKLGIRVMRAFFSEENFSGLIARRSEAGTTILVNEKDHPIRQRFTIAHELGHALLHLQDQEEFVDRDSNFFRSSPYSNEAEWTLERRREFEANVFASELLMPSVLVKELWYRLPREERVVKNMAVILGVSEEAIGYKLADLRLFEGESL</sequence>
<accession>A0ABY7HBB0</accession>
<proteinExistence type="predicted"/>
<dbReference type="InterPro" id="IPR010359">
    <property type="entry name" value="IrrE_HExxH"/>
</dbReference>
<keyword evidence="3" id="KW-1185">Reference proteome</keyword>